<sequence length="207" mass="21024">MSATTVLGFALACVLLNLVPGPGMMFIVAHGLGGGRRAGVTAALGMASGTVVHTVVAALGLSALLQAAPFALELVRVGGAVFLLYLAVSAFRSARAAAALTAPPRKSLRRTYLSAVLTNLANPKVVLFYLAFLPQFLTAGGWPGPVQILLLGAVLVLIGLVMDCGVGVAAGALSAVLVRRPGFERGLKRVAGAVFGGLAVRLLLDAR</sequence>
<dbReference type="eggNOG" id="COG1280">
    <property type="taxonomic scope" value="Bacteria"/>
</dbReference>
<dbReference type="EMBL" id="CP001736">
    <property type="protein sequence ID" value="ADB31811.1"/>
    <property type="molecule type" value="Genomic_DNA"/>
</dbReference>
<dbReference type="InterPro" id="IPR001123">
    <property type="entry name" value="LeuE-type"/>
</dbReference>
<dbReference type="STRING" id="479435.Kfla_2746"/>
<dbReference type="PANTHER" id="PTHR30086">
    <property type="entry name" value="ARGININE EXPORTER PROTEIN ARGO"/>
    <property type="match status" value="1"/>
</dbReference>
<dbReference type="PIRSF" id="PIRSF006324">
    <property type="entry name" value="LeuE"/>
    <property type="match status" value="1"/>
</dbReference>
<keyword evidence="2" id="KW-1003">Cell membrane</keyword>
<evidence type="ECO:0000256" key="5">
    <source>
        <dbReference type="ARBA" id="ARBA00023136"/>
    </source>
</evidence>
<keyword evidence="3 6" id="KW-0812">Transmembrane</keyword>
<evidence type="ECO:0000256" key="1">
    <source>
        <dbReference type="ARBA" id="ARBA00004651"/>
    </source>
</evidence>
<dbReference type="PANTHER" id="PTHR30086:SF20">
    <property type="entry name" value="ARGININE EXPORTER PROTEIN ARGO-RELATED"/>
    <property type="match status" value="1"/>
</dbReference>
<keyword evidence="8" id="KW-1185">Reference proteome</keyword>
<evidence type="ECO:0000256" key="6">
    <source>
        <dbReference type="SAM" id="Phobius"/>
    </source>
</evidence>
<keyword evidence="4 6" id="KW-1133">Transmembrane helix</keyword>
<accession>D2PZ17</accession>
<proteinExistence type="predicted"/>
<comment type="subcellular location">
    <subcellularLocation>
        <location evidence="1">Cell membrane</location>
        <topology evidence="1">Multi-pass membrane protein</topology>
    </subcellularLocation>
</comment>
<dbReference type="Pfam" id="PF01810">
    <property type="entry name" value="LysE"/>
    <property type="match status" value="1"/>
</dbReference>
<reference evidence="8" key="1">
    <citation type="submission" date="2009-09" db="EMBL/GenBank/DDBJ databases">
        <title>The complete genome of Kribbella flavida DSM 17836.</title>
        <authorList>
            <consortium name="US DOE Joint Genome Institute (JGI-PGF)"/>
            <person name="Lucas S."/>
            <person name="Copeland A."/>
            <person name="Lapidus A."/>
            <person name="Glavina del Rio T."/>
            <person name="Dalin E."/>
            <person name="Tice H."/>
            <person name="Bruce D."/>
            <person name="Goodwin L."/>
            <person name="Pitluck S."/>
            <person name="Kyrpides N."/>
            <person name="Mavromatis K."/>
            <person name="Ivanova N."/>
            <person name="Saunders E."/>
            <person name="Brettin T."/>
            <person name="Detter J.C."/>
            <person name="Han C."/>
            <person name="Larimer F."/>
            <person name="Land M."/>
            <person name="Hauser L."/>
            <person name="Markowitz V."/>
            <person name="Cheng J.-F."/>
            <person name="Hugenholtz P."/>
            <person name="Woyke T."/>
            <person name="Wu D."/>
            <person name="Pukall R."/>
            <person name="Klenk H.-P."/>
            <person name="Eisen J.A."/>
        </authorList>
    </citation>
    <scope>NUCLEOTIDE SEQUENCE [LARGE SCALE GENOMIC DNA]</scope>
    <source>
        <strain evidence="8">DSM 17836 / JCM 10339 / NBRC 14399</strain>
    </source>
</reference>
<dbReference type="Proteomes" id="UP000007967">
    <property type="component" value="Chromosome"/>
</dbReference>
<dbReference type="KEGG" id="kfl:Kfla_2746"/>
<dbReference type="RefSeq" id="WP_012920367.1">
    <property type="nucleotide sequence ID" value="NC_013729.1"/>
</dbReference>
<dbReference type="OrthoDB" id="3175972at2"/>
<name>D2PZ17_KRIFD</name>
<evidence type="ECO:0000313" key="7">
    <source>
        <dbReference type="EMBL" id="ADB31811.1"/>
    </source>
</evidence>
<organism evidence="7 8">
    <name type="scientific">Kribbella flavida (strain DSM 17836 / JCM 10339 / NBRC 14399)</name>
    <dbReference type="NCBI Taxonomy" id="479435"/>
    <lineage>
        <taxon>Bacteria</taxon>
        <taxon>Bacillati</taxon>
        <taxon>Actinomycetota</taxon>
        <taxon>Actinomycetes</taxon>
        <taxon>Propionibacteriales</taxon>
        <taxon>Kribbellaceae</taxon>
        <taxon>Kribbella</taxon>
    </lineage>
</organism>
<protein>
    <submittedName>
        <fullName evidence="7">Lysine exporter protein (LYSE/YGGA)</fullName>
    </submittedName>
</protein>
<feature type="transmembrane region" description="Helical" evidence="6">
    <location>
        <begin position="6"/>
        <end position="28"/>
    </location>
</feature>
<reference evidence="7 8" key="2">
    <citation type="journal article" date="2010" name="Stand. Genomic Sci.">
        <title>Complete genome sequence of Kribbella flavida type strain (IFO 14399).</title>
        <authorList>
            <person name="Pukall R."/>
            <person name="Lapidus A."/>
            <person name="Glavina Del Rio T."/>
            <person name="Copeland A."/>
            <person name="Tice H."/>
            <person name="Cheng J.-F."/>
            <person name="Lucas S."/>
            <person name="Chen F."/>
            <person name="Nolan M."/>
            <person name="LaButti K."/>
            <person name="Pati A."/>
            <person name="Ivanova N."/>
            <person name="Mavrommatis K."/>
            <person name="Mikhailova N."/>
            <person name="Pitluck S."/>
            <person name="Bruce D."/>
            <person name="Goodwin L."/>
            <person name="Land M."/>
            <person name="Hauser L."/>
            <person name="Chang Y.-J."/>
            <person name="Jeffries C.D."/>
            <person name="Chen A."/>
            <person name="Palaniappan K."/>
            <person name="Chain P."/>
            <person name="Rohde M."/>
            <person name="Goeker M."/>
            <person name="Bristow J."/>
            <person name="Eisen J.A."/>
            <person name="Markowitz V."/>
            <person name="Hugenholtz P."/>
            <person name="Kyrpides N.C."/>
            <person name="Klenk H.-P."/>
            <person name="Brettin T."/>
        </authorList>
    </citation>
    <scope>NUCLEOTIDE SEQUENCE [LARGE SCALE GENOMIC DNA]</scope>
    <source>
        <strain evidence="8">DSM 17836 / JCM 10339 / NBRC 14399</strain>
    </source>
</reference>
<dbReference type="HOGENOM" id="CLU_079569_3_2_11"/>
<feature type="transmembrane region" description="Helical" evidence="6">
    <location>
        <begin position="148"/>
        <end position="178"/>
    </location>
</feature>
<feature type="transmembrane region" description="Helical" evidence="6">
    <location>
        <begin position="112"/>
        <end position="136"/>
    </location>
</feature>
<evidence type="ECO:0000256" key="2">
    <source>
        <dbReference type="ARBA" id="ARBA00022475"/>
    </source>
</evidence>
<dbReference type="GO" id="GO:0005886">
    <property type="term" value="C:plasma membrane"/>
    <property type="evidence" value="ECO:0007669"/>
    <property type="project" value="UniProtKB-SubCell"/>
</dbReference>
<evidence type="ECO:0000313" key="8">
    <source>
        <dbReference type="Proteomes" id="UP000007967"/>
    </source>
</evidence>
<gene>
    <name evidence="7" type="ordered locus">Kfla_2746</name>
</gene>
<keyword evidence="5 6" id="KW-0472">Membrane</keyword>
<evidence type="ECO:0000256" key="4">
    <source>
        <dbReference type="ARBA" id="ARBA00022989"/>
    </source>
</evidence>
<feature type="transmembrane region" description="Helical" evidence="6">
    <location>
        <begin position="40"/>
        <end position="64"/>
    </location>
</feature>
<dbReference type="GO" id="GO:0015171">
    <property type="term" value="F:amino acid transmembrane transporter activity"/>
    <property type="evidence" value="ECO:0007669"/>
    <property type="project" value="TreeGrafter"/>
</dbReference>
<feature type="transmembrane region" description="Helical" evidence="6">
    <location>
        <begin position="70"/>
        <end position="91"/>
    </location>
</feature>
<dbReference type="AlphaFoldDB" id="D2PZ17"/>
<evidence type="ECO:0000256" key="3">
    <source>
        <dbReference type="ARBA" id="ARBA00022692"/>
    </source>
</evidence>